<dbReference type="InterPro" id="IPR011545">
    <property type="entry name" value="DEAD/DEAH_box_helicase_dom"/>
</dbReference>
<keyword evidence="7" id="KW-0508">mRNA splicing</keyword>
<evidence type="ECO:0000256" key="11">
    <source>
        <dbReference type="SAM" id="Coils"/>
    </source>
</evidence>
<evidence type="ECO:0000256" key="8">
    <source>
        <dbReference type="ARBA" id="ARBA00024333"/>
    </source>
</evidence>
<dbReference type="SMART" id="SM00490">
    <property type="entry name" value="HELICc"/>
    <property type="match status" value="1"/>
</dbReference>
<dbReference type="CDD" id="cd18791">
    <property type="entry name" value="SF2_C_RHA"/>
    <property type="match status" value="1"/>
</dbReference>
<keyword evidence="2" id="KW-0507">mRNA processing</keyword>
<dbReference type="Pfam" id="PF00271">
    <property type="entry name" value="Helicase_C"/>
    <property type="match status" value="1"/>
</dbReference>
<dbReference type="FunFam" id="3.40.50.300:FF:000007">
    <property type="entry name" value="Pre-mRNA-splicing factor ATP-dependent RNA helicase"/>
    <property type="match status" value="1"/>
</dbReference>
<dbReference type="GO" id="GO:0071014">
    <property type="term" value="C:post-mRNA release spliceosomal complex"/>
    <property type="evidence" value="ECO:0007669"/>
    <property type="project" value="UniProtKB-ARBA"/>
</dbReference>
<evidence type="ECO:0000256" key="12">
    <source>
        <dbReference type="SAM" id="MobiDB-lite"/>
    </source>
</evidence>
<dbReference type="InterPro" id="IPR003593">
    <property type="entry name" value="AAA+_ATPase"/>
</dbReference>
<dbReference type="EMBL" id="JABXXO010000014">
    <property type="protein sequence ID" value="KAF7761209.1"/>
    <property type="molecule type" value="Genomic_DNA"/>
</dbReference>
<feature type="region of interest" description="Disordered" evidence="12">
    <location>
        <begin position="970"/>
        <end position="992"/>
    </location>
</feature>
<dbReference type="InterPro" id="IPR007502">
    <property type="entry name" value="Helicase-assoc_dom"/>
</dbReference>
<protein>
    <recommendedName>
        <fullName evidence="1">RNA helicase</fullName>
        <ecNumber evidence="1">3.6.4.13</ecNumber>
    </recommendedName>
</protein>
<keyword evidence="3" id="KW-0547">Nucleotide-binding</keyword>
<dbReference type="Pfam" id="PF07717">
    <property type="entry name" value="OB_NTP_bind"/>
    <property type="match status" value="1"/>
</dbReference>
<evidence type="ECO:0000256" key="7">
    <source>
        <dbReference type="ARBA" id="ARBA00023187"/>
    </source>
</evidence>
<dbReference type="InterPro" id="IPR027417">
    <property type="entry name" value="P-loop_NTPase"/>
</dbReference>
<keyword evidence="11" id="KW-0175">Coiled coil</keyword>
<feature type="domain" description="Helicase ATP-binding" evidence="13">
    <location>
        <begin position="66"/>
        <end position="232"/>
    </location>
</feature>
<reference evidence="15 16" key="1">
    <citation type="journal article" name="Sci. Rep.">
        <title>Telomere-to-telomere assembled and centromere annotated genomes of the two main subspecies of the button mushroom Agaricus bisporus reveal especially polymorphic chromosome ends.</title>
        <authorList>
            <person name="Sonnenberg A.S.M."/>
            <person name="Sedaghat-Telgerd N."/>
            <person name="Lavrijssen B."/>
            <person name="Ohm R.A."/>
            <person name="Hendrickx P.M."/>
            <person name="Scholtmeijer K."/>
            <person name="Baars J.J.P."/>
            <person name="van Peer A."/>
        </authorList>
    </citation>
    <scope>NUCLEOTIDE SEQUENCE [LARGE SCALE GENOMIC DNA]</scope>
    <source>
        <strain evidence="15 16">H119_p4</strain>
    </source>
</reference>
<evidence type="ECO:0000313" key="16">
    <source>
        <dbReference type="Proteomes" id="UP000629468"/>
    </source>
</evidence>
<comment type="catalytic activity">
    <reaction evidence="9">
        <text>ATP + H2O = ADP + phosphate + H(+)</text>
        <dbReference type="Rhea" id="RHEA:13065"/>
        <dbReference type="ChEBI" id="CHEBI:15377"/>
        <dbReference type="ChEBI" id="CHEBI:15378"/>
        <dbReference type="ChEBI" id="CHEBI:30616"/>
        <dbReference type="ChEBI" id="CHEBI:43474"/>
        <dbReference type="ChEBI" id="CHEBI:456216"/>
        <dbReference type="EC" id="3.6.4.13"/>
    </reaction>
</comment>
<dbReference type="InterPro" id="IPR011709">
    <property type="entry name" value="DEAD-box_helicase_OB_fold"/>
</dbReference>
<organism evidence="15 16">
    <name type="scientific">Agaricus bisporus var. burnettii</name>
    <dbReference type="NCBI Taxonomy" id="192524"/>
    <lineage>
        <taxon>Eukaryota</taxon>
        <taxon>Fungi</taxon>
        <taxon>Dikarya</taxon>
        <taxon>Basidiomycota</taxon>
        <taxon>Agaricomycotina</taxon>
        <taxon>Agaricomycetes</taxon>
        <taxon>Agaricomycetidae</taxon>
        <taxon>Agaricales</taxon>
        <taxon>Agaricineae</taxon>
        <taxon>Agaricaceae</taxon>
        <taxon>Agaricus</taxon>
    </lineage>
</organism>
<dbReference type="EC" id="3.6.4.13" evidence="1"/>
<dbReference type="Proteomes" id="UP000629468">
    <property type="component" value="Unassembled WGS sequence"/>
</dbReference>
<evidence type="ECO:0000256" key="10">
    <source>
        <dbReference type="ARBA" id="ARBA00055599"/>
    </source>
</evidence>
<feature type="domain" description="Helicase C-terminal" evidence="14">
    <location>
        <begin position="259"/>
        <end position="446"/>
    </location>
</feature>
<dbReference type="GO" id="GO:0016787">
    <property type="term" value="F:hydrolase activity"/>
    <property type="evidence" value="ECO:0007669"/>
    <property type="project" value="UniProtKB-KW"/>
</dbReference>
<dbReference type="InterPro" id="IPR044756">
    <property type="entry name" value="DHX15_DEXHc"/>
</dbReference>
<dbReference type="Pfam" id="PF21010">
    <property type="entry name" value="HA2_C"/>
    <property type="match status" value="1"/>
</dbReference>
<dbReference type="PROSITE" id="PS51192">
    <property type="entry name" value="HELICASE_ATP_BIND_1"/>
    <property type="match status" value="1"/>
</dbReference>
<dbReference type="FunFam" id="1.20.120.1080:FF:000003">
    <property type="entry name" value="Pre-mRNA-splicing factor ATP-dependent RNA helicase PRP43"/>
    <property type="match status" value="1"/>
</dbReference>
<feature type="compositionally biased region" description="Basic and acidic residues" evidence="12">
    <location>
        <begin position="1047"/>
        <end position="1057"/>
    </location>
</feature>
<proteinExistence type="inferred from homology"/>
<evidence type="ECO:0000256" key="3">
    <source>
        <dbReference type="ARBA" id="ARBA00022741"/>
    </source>
</evidence>
<dbReference type="GO" id="GO:0003723">
    <property type="term" value="F:RNA binding"/>
    <property type="evidence" value="ECO:0007669"/>
    <property type="project" value="TreeGrafter"/>
</dbReference>
<dbReference type="InterPro" id="IPR002464">
    <property type="entry name" value="DNA/RNA_helicase_DEAH_CS"/>
</dbReference>
<evidence type="ECO:0000259" key="13">
    <source>
        <dbReference type="PROSITE" id="PS51192"/>
    </source>
</evidence>
<dbReference type="InterPro" id="IPR014001">
    <property type="entry name" value="Helicase_ATP-bd"/>
</dbReference>
<evidence type="ECO:0000256" key="4">
    <source>
        <dbReference type="ARBA" id="ARBA00022801"/>
    </source>
</evidence>
<dbReference type="GO" id="GO:0005524">
    <property type="term" value="F:ATP binding"/>
    <property type="evidence" value="ECO:0007669"/>
    <property type="project" value="UniProtKB-KW"/>
</dbReference>
<evidence type="ECO:0000256" key="5">
    <source>
        <dbReference type="ARBA" id="ARBA00022806"/>
    </source>
</evidence>
<evidence type="ECO:0000256" key="1">
    <source>
        <dbReference type="ARBA" id="ARBA00012552"/>
    </source>
</evidence>
<dbReference type="PROSITE" id="PS51194">
    <property type="entry name" value="HELICASE_CTER"/>
    <property type="match status" value="1"/>
</dbReference>
<dbReference type="GO" id="GO:0000390">
    <property type="term" value="P:spliceosomal complex disassembly"/>
    <property type="evidence" value="ECO:0007669"/>
    <property type="project" value="UniProtKB-ARBA"/>
</dbReference>
<accession>A0A8H7C423</accession>
<dbReference type="Gene3D" id="1.20.120.1080">
    <property type="match status" value="1"/>
</dbReference>
<feature type="region of interest" description="Disordered" evidence="12">
    <location>
        <begin position="719"/>
        <end position="794"/>
    </location>
</feature>
<dbReference type="FunFam" id="3.40.50.300:FF:001148">
    <property type="entry name" value="Pre-mRNA-splicing factor ATP-dependent RNA helicase DHX15/PRP43"/>
    <property type="match status" value="1"/>
</dbReference>
<dbReference type="SMART" id="SM00487">
    <property type="entry name" value="DEXDc"/>
    <property type="match status" value="1"/>
</dbReference>
<dbReference type="PROSITE" id="PS00690">
    <property type="entry name" value="DEAH_ATP_HELICASE"/>
    <property type="match status" value="1"/>
</dbReference>
<dbReference type="GO" id="GO:0003724">
    <property type="term" value="F:RNA helicase activity"/>
    <property type="evidence" value="ECO:0007669"/>
    <property type="project" value="UniProtKB-EC"/>
</dbReference>
<evidence type="ECO:0000256" key="9">
    <source>
        <dbReference type="ARBA" id="ARBA00047984"/>
    </source>
</evidence>
<dbReference type="SMART" id="SM00847">
    <property type="entry name" value="HA2"/>
    <property type="match status" value="1"/>
</dbReference>
<keyword evidence="5" id="KW-0347">Helicase</keyword>
<sequence length="1437" mass="160678">MSSKTDPAATEPLYGFMPRHVKGKQVRKALDHNLNPFTKKPHTTQYKTILETRKKLPVYGQMEEFLEIFNKNQIMVMVGETGSGKTTQIPQFVAFSDLPHTRGKMVACTQPRRVAAMSVAKRVADEMDVELGRQVGYSIRFEDMTEPGTTFLKYMTDGMLLREAMNDNTLARYSTIILDEAHERTLATDILMGLLKDLAKRRTDLKIIVMSATLDAVKFQKYFSIRSDSEAPLFKVPGRTHPVEVFYTQEPEKDYVEAAIRTVLMIHRAEEPGDILLFLTGEEEIEDACRKIKIEADDLTNQDPDSVGPLVCIPLYSSLPPQQQQRIFDPAPRPSKADGPAGRKVVVSTNIAETSLTIDGIVYVVDPGFSKQKVYNPRIRVESLLVSPISKASAQQRAGRAGRTRPGKCFRLYTENDFIKELEEQTYPEILRSNLANTVLELVNLGIKDLVHFDYVDAPAPETLMRALELLNFLAAMDDEGNLTALGKLMADFPLDPQLSKLLIASPDFNCSNEILTITAMLSVPNVWLRPNNQRREADAAKETFTVPESDHLTLLNVFNQYMLNKQDRNWAWSNYVSARALAQAENVRQQLQRIMERLDIDLVTTNDEVKLFTNVRKALVCGFFMQVAHKEGEKGSYFTVKDNQLVGLHPSCGLKTQPEWVIFNEFVLTTRPYIRTVTEVRPEWLLENARLYFDLESFPDGETKRALKRVHAKKYGLVESRNGSRKGTPVDEPAPKRRKTQAITQPNILCNDDDGSHAGLMSSAMDSNSSASTSPMVLTPDSTGSSPDPRKPRRQAVAFYPHTSSANKLVKPFSRSAAKRESVMALGSIEHLQHYFTKAGIASKKNPLEKAQYGLVPAIGGKAHVPSAPSLGSISEFPLPPSPSSSRQTLEPHVKSYEIDPDCLLPGVCEDLSSVARVWHIDHLQPAPSSQPIDVLDVLKATTRAIRSVRNYLLSLPDESAGTIRANFRAAGLGPPGKSNGTISSQRDRSDPLARIRRSALEVLSILRAVEEKCRIPLSDEAYDAQSDGGGSRAGSRSRVTSPNMPEKDLPPDEGRGTASPGSPQPVDPDASFSYSLVQVNGRYQQIPVWEEEEDVFQFPDEEEKEKREGWDERLVLAGGWLYRQDIKLSDLESERSTVSAYLDIVDEVLFEAPPGSERGWERQRKKYQARPASLPPKSRRVSAGDGEGKMFLAVDTGGQRRVSTGMVDMLQSMTLTEEPEEMTHFPQSEEPEEIIEDELLPEWARRFTFVDDDLGRTHAILNIFLSKDLLNNLPPPGPSFAFLDSLSSGQLLCVAYNAIVRKSKKPWGYISKDSIHDIIALEKAGKEEVLPGSRKGWTFRRTDNLRLWVGALKLRYSLPIQVPSQIFKPNTGFGLPAPPSLPEISRQSPTSTEDPSNIFFDAKVVARKGEGWEGMLKSVLVLWVQKVVDERRLYQ</sequence>
<dbReference type="PANTHER" id="PTHR18934:SF109">
    <property type="entry name" value="ATP-DEPENDENT RNA HELICASE DHX15 HOMOLOG"/>
    <property type="match status" value="1"/>
</dbReference>
<dbReference type="InterPro" id="IPR048333">
    <property type="entry name" value="HA2_WH"/>
</dbReference>
<feature type="compositionally biased region" description="Low complexity" evidence="12">
    <location>
        <begin position="762"/>
        <end position="775"/>
    </location>
</feature>
<feature type="region of interest" description="Disordered" evidence="12">
    <location>
        <begin position="1157"/>
        <end position="1185"/>
    </location>
</feature>
<evidence type="ECO:0000256" key="6">
    <source>
        <dbReference type="ARBA" id="ARBA00022840"/>
    </source>
</evidence>
<keyword evidence="4" id="KW-0378">Hydrolase</keyword>
<feature type="coiled-coil region" evidence="11">
    <location>
        <begin position="578"/>
        <end position="609"/>
    </location>
</feature>
<name>A0A8H7C423_AGABI</name>
<feature type="region of interest" description="Disordered" evidence="12">
    <location>
        <begin position="1022"/>
        <end position="1073"/>
    </location>
</feature>
<keyword evidence="6" id="KW-0067">ATP-binding</keyword>
<dbReference type="PANTHER" id="PTHR18934">
    <property type="entry name" value="ATP-DEPENDENT RNA HELICASE"/>
    <property type="match status" value="1"/>
</dbReference>
<evidence type="ECO:0000313" key="15">
    <source>
        <dbReference type="EMBL" id="KAF7761209.1"/>
    </source>
</evidence>
<gene>
    <name evidence="15" type="ORF">Agabi119p4_10618</name>
</gene>
<dbReference type="Gene3D" id="3.40.50.300">
    <property type="entry name" value="P-loop containing nucleotide triphosphate hydrolases"/>
    <property type="match status" value="2"/>
</dbReference>
<evidence type="ECO:0000259" key="14">
    <source>
        <dbReference type="PROSITE" id="PS51194"/>
    </source>
</evidence>
<dbReference type="SUPFAM" id="SSF52540">
    <property type="entry name" value="P-loop containing nucleoside triphosphate hydrolases"/>
    <property type="match status" value="1"/>
</dbReference>
<comment type="function">
    <text evidence="10">Pre-mRNA processing factor involved in disassembly of spliceosomes after the release of mature mRNA.</text>
</comment>
<dbReference type="CDD" id="cd17973">
    <property type="entry name" value="DEXHc_DHX15"/>
    <property type="match status" value="1"/>
</dbReference>
<dbReference type="Pfam" id="PF04408">
    <property type="entry name" value="WHD_HA2"/>
    <property type="match status" value="1"/>
</dbReference>
<evidence type="ECO:0000256" key="2">
    <source>
        <dbReference type="ARBA" id="ARBA00022664"/>
    </source>
</evidence>
<dbReference type="Pfam" id="PF00270">
    <property type="entry name" value="DEAD"/>
    <property type="match status" value="1"/>
</dbReference>
<dbReference type="InterPro" id="IPR001650">
    <property type="entry name" value="Helicase_C-like"/>
</dbReference>
<comment type="caution">
    <text evidence="15">The sequence shown here is derived from an EMBL/GenBank/DDBJ whole genome shotgun (WGS) entry which is preliminary data.</text>
</comment>
<dbReference type="SMART" id="SM00382">
    <property type="entry name" value="AAA"/>
    <property type="match status" value="1"/>
</dbReference>
<comment type="similarity">
    <text evidence="8">Belongs to the DEAD box helicase family. DEAH subfamily. DDX15/PRP43 sub-subfamily.</text>
</comment>